<feature type="domain" description="NAD-dependent epimerase/dehydratase" evidence="1">
    <location>
        <begin position="10"/>
        <end position="234"/>
    </location>
</feature>
<evidence type="ECO:0000313" key="2">
    <source>
        <dbReference type="EMBL" id="RKR75277.1"/>
    </source>
</evidence>
<dbReference type="Gene3D" id="3.40.50.720">
    <property type="entry name" value="NAD(P)-binding Rossmann-like Domain"/>
    <property type="match status" value="1"/>
</dbReference>
<reference evidence="2 3" key="1">
    <citation type="submission" date="2018-10" db="EMBL/GenBank/DDBJ databases">
        <title>Sequencing the genomes of 1000 actinobacteria strains.</title>
        <authorList>
            <person name="Klenk H.-P."/>
        </authorList>
    </citation>
    <scope>NUCLEOTIDE SEQUENCE [LARGE SCALE GENOMIC DNA]</scope>
    <source>
        <strain evidence="2 3">DSM 17894</strain>
    </source>
</reference>
<dbReference type="InterPro" id="IPR051783">
    <property type="entry name" value="NAD(P)-dependent_oxidoreduct"/>
</dbReference>
<keyword evidence="3" id="KW-1185">Reference proteome</keyword>
<dbReference type="GO" id="GO:0005737">
    <property type="term" value="C:cytoplasm"/>
    <property type="evidence" value="ECO:0007669"/>
    <property type="project" value="TreeGrafter"/>
</dbReference>
<organism evidence="2 3">
    <name type="scientific">Frondihabitans australicus</name>
    <dbReference type="NCBI Taxonomy" id="386892"/>
    <lineage>
        <taxon>Bacteria</taxon>
        <taxon>Bacillati</taxon>
        <taxon>Actinomycetota</taxon>
        <taxon>Actinomycetes</taxon>
        <taxon>Micrococcales</taxon>
        <taxon>Microbacteriaceae</taxon>
        <taxon>Frondihabitans</taxon>
    </lineage>
</organism>
<sequence length="346" mass="36609">MGGTATRGRALVTGASGFLGGHVVSDLREHGYEVVAAGRRREALPADGPTFVGDLDALAEAARGGSLGHLDVVVHCAALSSPWGQWRDFEHANVIGTSRALTAAHAGGARRFVHISSPGIYAAPRDLVDLRESDVDPSRPMNSYIRSKLEAEALLRDEVGATGGPEIVVLRPRGIIGPGDPALVPRLLRVHQRFGVPLMRGGRGLIDLTAVENVALAVRLAAETPGLDGEVFNITNGDPRPFVDLLDQLLDGFGLPHRHRPLPARLVYGLAGVLEAVCGVLPGRPEPSLTRYTVTTIAHSQTLDISRARRMLGYEPRVTLDESLASYVGAAAAGSRTPREGRAVDG</sequence>
<dbReference type="PANTHER" id="PTHR48079:SF6">
    <property type="entry name" value="NAD(P)-BINDING DOMAIN-CONTAINING PROTEIN-RELATED"/>
    <property type="match status" value="1"/>
</dbReference>
<dbReference type="OrthoDB" id="3174087at2"/>
<dbReference type="SUPFAM" id="SSF51735">
    <property type="entry name" value="NAD(P)-binding Rossmann-fold domains"/>
    <property type="match status" value="1"/>
</dbReference>
<evidence type="ECO:0000313" key="3">
    <source>
        <dbReference type="Proteomes" id="UP000280008"/>
    </source>
</evidence>
<dbReference type="Proteomes" id="UP000280008">
    <property type="component" value="Unassembled WGS sequence"/>
</dbReference>
<dbReference type="InterPro" id="IPR001509">
    <property type="entry name" value="Epimerase_deHydtase"/>
</dbReference>
<dbReference type="PANTHER" id="PTHR48079">
    <property type="entry name" value="PROTEIN YEEZ"/>
    <property type="match status" value="1"/>
</dbReference>
<dbReference type="GO" id="GO:0004029">
    <property type="term" value="F:aldehyde dehydrogenase (NAD+) activity"/>
    <property type="evidence" value="ECO:0007669"/>
    <property type="project" value="TreeGrafter"/>
</dbReference>
<comment type="caution">
    <text evidence="2">The sequence shown here is derived from an EMBL/GenBank/DDBJ whole genome shotgun (WGS) entry which is preliminary data.</text>
</comment>
<protein>
    <submittedName>
        <fullName evidence="2">Nucleoside-diphosphate-sugar epimerase</fullName>
    </submittedName>
</protein>
<gene>
    <name evidence="2" type="ORF">C8E83_2416</name>
</gene>
<evidence type="ECO:0000259" key="1">
    <source>
        <dbReference type="Pfam" id="PF01370"/>
    </source>
</evidence>
<dbReference type="RefSeq" id="WP_121370092.1">
    <property type="nucleotide sequence ID" value="NZ_RBKS01000001.1"/>
</dbReference>
<dbReference type="InterPro" id="IPR036291">
    <property type="entry name" value="NAD(P)-bd_dom_sf"/>
</dbReference>
<dbReference type="AlphaFoldDB" id="A0A495IH18"/>
<proteinExistence type="predicted"/>
<dbReference type="EMBL" id="RBKS01000001">
    <property type="protein sequence ID" value="RKR75277.1"/>
    <property type="molecule type" value="Genomic_DNA"/>
</dbReference>
<dbReference type="Pfam" id="PF01370">
    <property type="entry name" value="Epimerase"/>
    <property type="match status" value="1"/>
</dbReference>
<name>A0A495IH18_9MICO</name>
<accession>A0A495IH18</accession>